<reference evidence="2 3" key="1">
    <citation type="submission" date="2016-02" db="EMBL/GenBank/DDBJ databases">
        <authorList>
            <person name="Wen L."/>
            <person name="He K."/>
            <person name="Yang H."/>
        </authorList>
    </citation>
    <scope>NUCLEOTIDE SEQUENCE [LARGE SCALE GENOMIC DNA]</scope>
    <source>
        <strain evidence="2 3">CV58</strain>
    </source>
</reference>
<dbReference type="OrthoDB" id="5298361at2"/>
<evidence type="ECO:0000313" key="2">
    <source>
        <dbReference type="EMBL" id="KXU34843.1"/>
    </source>
</evidence>
<dbReference type="InterPro" id="IPR037914">
    <property type="entry name" value="SpoVT-AbrB_sf"/>
</dbReference>
<proteinExistence type="predicted"/>
<dbReference type="InterPro" id="IPR007159">
    <property type="entry name" value="SpoVT-AbrB_dom"/>
</dbReference>
<dbReference type="Pfam" id="PF04014">
    <property type="entry name" value="MazE_antitoxin"/>
    <property type="match status" value="1"/>
</dbReference>
<protein>
    <submittedName>
        <fullName evidence="2">AbrB family transcriptional regulator</fullName>
    </submittedName>
</protein>
<organism evidence="2 3">
    <name type="scientific">Ventosimonas gracilis</name>
    <dbReference type="NCBI Taxonomy" id="1680762"/>
    <lineage>
        <taxon>Bacteria</taxon>
        <taxon>Pseudomonadati</taxon>
        <taxon>Pseudomonadota</taxon>
        <taxon>Gammaproteobacteria</taxon>
        <taxon>Pseudomonadales</taxon>
        <taxon>Ventosimonadaceae</taxon>
        <taxon>Ventosimonas</taxon>
    </lineage>
</organism>
<evidence type="ECO:0000313" key="3">
    <source>
        <dbReference type="Proteomes" id="UP000072660"/>
    </source>
</evidence>
<evidence type="ECO:0000259" key="1">
    <source>
        <dbReference type="Pfam" id="PF04014"/>
    </source>
</evidence>
<dbReference type="EMBL" id="LSZO01000206">
    <property type="protein sequence ID" value="KXU34843.1"/>
    <property type="molecule type" value="Genomic_DNA"/>
</dbReference>
<dbReference type="Gene3D" id="2.10.260.10">
    <property type="match status" value="1"/>
</dbReference>
<dbReference type="GO" id="GO:0003677">
    <property type="term" value="F:DNA binding"/>
    <property type="evidence" value="ECO:0007669"/>
    <property type="project" value="InterPro"/>
</dbReference>
<dbReference type="AlphaFoldDB" id="A0A139SJY2"/>
<keyword evidence="3" id="KW-1185">Reference proteome</keyword>
<gene>
    <name evidence="2" type="ORF">AXE65_06710</name>
</gene>
<feature type="domain" description="SpoVT-AbrB" evidence="1">
    <location>
        <begin position="9"/>
        <end position="47"/>
    </location>
</feature>
<dbReference type="RefSeq" id="WP_068392655.1">
    <property type="nucleotide sequence ID" value="NZ_LSZO01000206.1"/>
</dbReference>
<dbReference type="Proteomes" id="UP000072660">
    <property type="component" value="Unassembled WGS sequence"/>
</dbReference>
<accession>A0A139SJY2</accession>
<dbReference type="SUPFAM" id="SSF89447">
    <property type="entry name" value="AbrB/MazE/MraZ-like"/>
    <property type="match status" value="1"/>
</dbReference>
<name>A0A139SJY2_9GAMM</name>
<sequence>MPEVFVTRQFRAGNSQAVRIPAHMAFPPKTELNVHRRGNKIIIEPKEETLERLPLLLAELGKHHSGLRPEFEAEERDWS</sequence>
<comment type="caution">
    <text evidence="2">The sequence shown here is derived from an EMBL/GenBank/DDBJ whole genome shotgun (WGS) entry which is preliminary data.</text>
</comment>